<reference evidence="13" key="1">
    <citation type="submission" date="2022-08" db="UniProtKB">
        <authorList>
            <consortium name="EnsemblMetazoa"/>
        </authorList>
    </citation>
    <scope>IDENTIFICATION</scope>
    <source>
        <strain evidence="13">05x7-T-G4-1.051#20</strain>
    </source>
</reference>
<dbReference type="AlphaFoldDB" id="A0A8W8N901"/>
<keyword evidence="8" id="KW-0804">Transcription</keyword>
<dbReference type="FunFam" id="3.30.160.60:FF:000254">
    <property type="entry name" value="Odd-skipped related transciption factor 1"/>
    <property type="match status" value="1"/>
</dbReference>
<keyword evidence="3" id="KW-0479">Metal-binding</keyword>
<name>A0A8W8N901_MAGGI</name>
<keyword evidence="2" id="KW-0217">Developmental protein</keyword>
<feature type="domain" description="C2H2-type" evidence="12">
    <location>
        <begin position="287"/>
        <end position="314"/>
    </location>
</feature>
<dbReference type="PROSITE" id="PS00028">
    <property type="entry name" value="ZINC_FINGER_C2H2_1"/>
    <property type="match status" value="3"/>
</dbReference>
<dbReference type="GO" id="GO:0000981">
    <property type="term" value="F:DNA-binding transcription factor activity, RNA polymerase II-specific"/>
    <property type="evidence" value="ECO:0007669"/>
    <property type="project" value="TreeGrafter"/>
</dbReference>
<keyword evidence="4" id="KW-0677">Repeat</keyword>
<feature type="compositionally biased region" description="Basic and acidic residues" evidence="11">
    <location>
        <begin position="223"/>
        <end position="233"/>
    </location>
</feature>
<protein>
    <recommendedName>
        <fullName evidence="12">C2H2-type domain-containing protein</fullName>
    </recommendedName>
</protein>
<organism evidence="13 14">
    <name type="scientific">Magallana gigas</name>
    <name type="common">Pacific oyster</name>
    <name type="synonym">Crassostrea gigas</name>
    <dbReference type="NCBI Taxonomy" id="29159"/>
    <lineage>
        <taxon>Eukaryota</taxon>
        <taxon>Metazoa</taxon>
        <taxon>Spiralia</taxon>
        <taxon>Lophotrochozoa</taxon>
        <taxon>Mollusca</taxon>
        <taxon>Bivalvia</taxon>
        <taxon>Autobranchia</taxon>
        <taxon>Pteriomorphia</taxon>
        <taxon>Ostreida</taxon>
        <taxon>Ostreoidea</taxon>
        <taxon>Ostreidae</taxon>
        <taxon>Magallana</taxon>
    </lineage>
</organism>
<dbReference type="GO" id="GO:0005634">
    <property type="term" value="C:nucleus"/>
    <property type="evidence" value="ECO:0007669"/>
    <property type="project" value="UniProtKB-SubCell"/>
</dbReference>
<dbReference type="GO" id="GO:0008270">
    <property type="term" value="F:zinc ion binding"/>
    <property type="evidence" value="ECO:0007669"/>
    <property type="project" value="UniProtKB-KW"/>
</dbReference>
<feature type="region of interest" description="Disordered" evidence="11">
    <location>
        <begin position="369"/>
        <end position="390"/>
    </location>
</feature>
<dbReference type="InterPro" id="IPR050717">
    <property type="entry name" value="C2H2-ZF_Transcription_Reg"/>
</dbReference>
<dbReference type="FunFam" id="3.30.160.60:FF:000958">
    <property type="entry name" value="Odd skipped"/>
    <property type="match status" value="1"/>
</dbReference>
<evidence type="ECO:0000256" key="7">
    <source>
        <dbReference type="ARBA" id="ARBA00023015"/>
    </source>
</evidence>
<evidence type="ECO:0000256" key="1">
    <source>
        <dbReference type="ARBA" id="ARBA00004123"/>
    </source>
</evidence>
<evidence type="ECO:0000256" key="6">
    <source>
        <dbReference type="ARBA" id="ARBA00022833"/>
    </source>
</evidence>
<keyword evidence="5 10" id="KW-0863">Zinc-finger</keyword>
<dbReference type="PROSITE" id="PS50157">
    <property type="entry name" value="ZINC_FINGER_C2H2_2"/>
    <property type="match status" value="3"/>
</dbReference>
<evidence type="ECO:0000256" key="2">
    <source>
        <dbReference type="ARBA" id="ARBA00022473"/>
    </source>
</evidence>
<dbReference type="Gene3D" id="3.30.160.60">
    <property type="entry name" value="Classic Zinc Finger"/>
    <property type="match status" value="3"/>
</dbReference>
<evidence type="ECO:0000256" key="10">
    <source>
        <dbReference type="PROSITE-ProRule" id="PRU00042"/>
    </source>
</evidence>
<dbReference type="Proteomes" id="UP000005408">
    <property type="component" value="Unassembled WGS sequence"/>
</dbReference>
<evidence type="ECO:0000256" key="3">
    <source>
        <dbReference type="ARBA" id="ARBA00022723"/>
    </source>
</evidence>
<dbReference type="InterPro" id="IPR036236">
    <property type="entry name" value="Znf_C2H2_sf"/>
</dbReference>
<dbReference type="GO" id="GO:0000977">
    <property type="term" value="F:RNA polymerase II transcription regulatory region sequence-specific DNA binding"/>
    <property type="evidence" value="ECO:0007669"/>
    <property type="project" value="TreeGrafter"/>
</dbReference>
<feature type="domain" description="C2H2-type" evidence="12">
    <location>
        <begin position="315"/>
        <end position="342"/>
    </location>
</feature>
<keyword evidence="7" id="KW-0805">Transcription regulation</keyword>
<keyword evidence="6" id="KW-0862">Zinc</keyword>
<evidence type="ECO:0000256" key="11">
    <source>
        <dbReference type="SAM" id="MobiDB-lite"/>
    </source>
</evidence>
<dbReference type="Pfam" id="PF00096">
    <property type="entry name" value="zf-C2H2"/>
    <property type="match status" value="3"/>
</dbReference>
<dbReference type="FunFam" id="3.30.160.60:FF:000311">
    <property type="entry name" value="protein odd-skipped-related 2 isoform X1"/>
    <property type="match status" value="1"/>
</dbReference>
<proteinExistence type="predicted"/>
<evidence type="ECO:0000256" key="5">
    <source>
        <dbReference type="ARBA" id="ARBA00022771"/>
    </source>
</evidence>
<keyword evidence="9" id="KW-0539">Nucleus</keyword>
<evidence type="ECO:0000256" key="9">
    <source>
        <dbReference type="ARBA" id="ARBA00023242"/>
    </source>
</evidence>
<evidence type="ECO:0000313" key="14">
    <source>
        <dbReference type="Proteomes" id="UP000005408"/>
    </source>
</evidence>
<accession>A0A8W8N901</accession>
<comment type="subcellular location">
    <subcellularLocation>
        <location evidence="1">Nucleus</location>
    </subcellularLocation>
</comment>
<evidence type="ECO:0000256" key="8">
    <source>
        <dbReference type="ARBA" id="ARBA00023163"/>
    </source>
</evidence>
<feature type="domain" description="C2H2-type" evidence="12">
    <location>
        <begin position="343"/>
        <end position="370"/>
    </location>
</feature>
<evidence type="ECO:0000313" key="13">
    <source>
        <dbReference type="EnsemblMetazoa" id="G5136.5:cds"/>
    </source>
</evidence>
<dbReference type="SUPFAM" id="SSF57667">
    <property type="entry name" value="beta-beta-alpha zinc fingers"/>
    <property type="match status" value="2"/>
</dbReference>
<dbReference type="PANTHER" id="PTHR14196:SF0">
    <property type="entry name" value="PROTEIN BOWEL"/>
    <property type="match status" value="1"/>
</dbReference>
<evidence type="ECO:0000259" key="12">
    <source>
        <dbReference type="PROSITE" id="PS50157"/>
    </source>
</evidence>
<dbReference type="EnsemblMetazoa" id="G5136.5">
    <property type="protein sequence ID" value="G5136.5:cds"/>
    <property type="gene ID" value="G5136"/>
</dbReference>
<feature type="region of interest" description="Disordered" evidence="11">
    <location>
        <begin position="209"/>
        <end position="233"/>
    </location>
</feature>
<dbReference type="InterPro" id="IPR013087">
    <property type="entry name" value="Znf_C2H2_type"/>
</dbReference>
<keyword evidence="14" id="KW-1185">Reference proteome</keyword>
<dbReference type="PANTHER" id="PTHR14196">
    <property type="entry name" value="ODD-SKIPPED - RELATED"/>
    <property type="match status" value="1"/>
</dbReference>
<evidence type="ECO:0000256" key="4">
    <source>
        <dbReference type="ARBA" id="ARBA00022737"/>
    </source>
</evidence>
<sequence>MPASSANQSGDRLLNGVTRCAGRKSGFRGGRGEKYVKLRYRPQVEERCKFIPLDREGEEYCEGTMPKSFLIRHVMKKEARLKTEIDSPRLETTSSCSTFMDNSLSDYMMSHPVLSPQILAASPYHLPKPWYRHALSPADLYPEGSFHLPLSVYPYPHCMSINSFNHWNYSPMMSLMRSGDAIDANHSPSSSTSSATVKKEDSKPRFDFANLAKSATQKDDDDNEKKQVDTSQEKEAKIISSVIMNAGSLRYNPMTSSFSPVCNLPPRVFAPVKRPRGRGPARTKKEFICKYCGRHFTKSYNLLIHERTHTDERPYPCEICGKAFRRQDHLRDHRYIHSKEKPFKCMECGKGFCQSRTLAVHKTLHMQLQSGQTKSVKKETSLKDSSPIQR</sequence>
<dbReference type="SMART" id="SM00355">
    <property type="entry name" value="ZnF_C2H2"/>
    <property type="match status" value="3"/>
</dbReference>